<feature type="active site" evidence="5">
    <location>
        <position position="463"/>
    </location>
</feature>
<dbReference type="SUPFAM" id="SSF53335">
    <property type="entry name" value="S-adenosyl-L-methionine-dependent methyltransferases"/>
    <property type="match status" value="1"/>
</dbReference>
<dbReference type="PANTHER" id="PTHR10629:SF52">
    <property type="entry name" value="DNA (CYTOSINE-5)-METHYLTRANSFERASE 1"/>
    <property type="match status" value="1"/>
</dbReference>
<evidence type="ECO:0000256" key="4">
    <source>
        <dbReference type="ARBA" id="ARBA00022691"/>
    </source>
</evidence>
<dbReference type="Proteomes" id="UP001305779">
    <property type="component" value="Unassembled WGS sequence"/>
</dbReference>
<keyword evidence="8" id="KW-1185">Reference proteome</keyword>
<keyword evidence="2 5" id="KW-0489">Methyltransferase</keyword>
<evidence type="ECO:0000256" key="6">
    <source>
        <dbReference type="SAM" id="MobiDB-lite"/>
    </source>
</evidence>
<feature type="compositionally biased region" description="Polar residues" evidence="6">
    <location>
        <begin position="80"/>
        <end position="91"/>
    </location>
</feature>
<dbReference type="PANTHER" id="PTHR10629">
    <property type="entry name" value="CYTOSINE-SPECIFIC METHYLTRANSFERASE"/>
    <property type="match status" value="1"/>
</dbReference>
<evidence type="ECO:0000256" key="2">
    <source>
        <dbReference type="ARBA" id="ARBA00022603"/>
    </source>
</evidence>
<dbReference type="Gene3D" id="3.40.50.150">
    <property type="entry name" value="Vaccinia Virus protein VP39"/>
    <property type="match status" value="1"/>
</dbReference>
<feature type="region of interest" description="Disordered" evidence="6">
    <location>
        <begin position="77"/>
        <end position="96"/>
    </location>
</feature>
<name>A0ABR0F445_ZASCE</name>
<gene>
    <name evidence="7" type="ORF">PRZ48_002476</name>
</gene>
<reference evidence="7 8" key="1">
    <citation type="journal article" date="2023" name="G3 (Bethesda)">
        <title>A chromosome-level genome assembly of Zasmidium syzygii isolated from banana leaves.</title>
        <authorList>
            <person name="van Westerhoven A.C."/>
            <person name="Mehrabi R."/>
            <person name="Talebi R."/>
            <person name="Steentjes M.B.F."/>
            <person name="Corcolon B."/>
            <person name="Chong P.A."/>
            <person name="Kema G.H.J."/>
            <person name="Seidl M.F."/>
        </authorList>
    </citation>
    <scope>NUCLEOTIDE SEQUENCE [LARGE SCALE GENOMIC DNA]</scope>
    <source>
        <strain evidence="7 8">P124</strain>
    </source>
</reference>
<evidence type="ECO:0000313" key="7">
    <source>
        <dbReference type="EMBL" id="KAK4508737.1"/>
    </source>
</evidence>
<feature type="region of interest" description="Disordered" evidence="6">
    <location>
        <begin position="1"/>
        <end position="65"/>
    </location>
</feature>
<keyword evidence="4 5" id="KW-0949">S-adenosyl-L-methionine</keyword>
<accession>A0ABR0F445</accession>
<evidence type="ECO:0000256" key="1">
    <source>
        <dbReference type="ARBA" id="ARBA00011975"/>
    </source>
</evidence>
<dbReference type="PROSITE" id="PS51679">
    <property type="entry name" value="SAM_MT_C5"/>
    <property type="match status" value="1"/>
</dbReference>
<feature type="region of interest" description="Disordered" evidence="6">
    <location>
        <begin position="339"/>
        <end position="379"/>
    </location>
</feature>
<dbReference type="InterPro" id="IPR001525">
    <property type="entry name" value="C5_MeTfrase"/>
</dbReference>
<dbReference type="InterPro" id="IPR029063">
    <property type="entry name" value="SAM-dependent_MTases_sf"/>
</dbReference>
<proteinExistence type="inferred from homology"/>
<evidence type="ECO:0000256" key="5">
    <source>
        <dbReference type="PROSITE-ProRule" id="PRU01016"/>
    </source>
</evidence>
<dbReference type="InterPro" id="IPR050390">
    <property type="entry name" value="C5-Methyltransferase"/>
</dbReference>
<feature type="compositionally biased region" description="Acidic residues" evidence="6">
    <location>
        <begin position="42"/>
        <end position="52"/>
    </location>
</feature>
<dbReference type="Gene3D" id="3.90.120.10">
    <property type="entry name" value="DNA Methylase, subunit A, domain 2"/>
    <property type="match status" value="1"/>
</dbReference>
<evidence type="ECO:0000313" key="8">
    <source>
        <dbReference type="Proteomes" id="UP001305779"/>
    </source>
</evidence>
<feature type="compositionally biased region" description="Low complexity" evidence="6">
    <location>
        <begin position="355"/>
        <end position="367"/>
    </location>
</feature>
<sequence length="707" mass="79208">MRYRLSGTKDRPIDLLDVDSDDTLDSSSTTPVKPDPDFVINLEEDEEDDEIPYSEPHENDPDDDSEDFIVVTEAEWQDGQARSAQRSTSSEVPKDHVKVQSATIGNGDEIAVGMNAEFHDGDFLRVLHMYKHNFTQAVLLKGILLRRFRTARFFPRTVNELVAVMQTDAGAAEPMIGTSLVCRSASEVYRIRDVAITNHPLISHPNKNHPEHFDSFSFRAPANRAGCYDANGKVKMKFVQETAVLVCRWKLVEYWNFKKKSILQRDFKQLRESESDPGKGMADHLKRQRYLNDHGRADNSPGLKRYHDDAIEVSSDDEPEQVTKRVRKTFITDTFRQTKNGSLHSRRRESVSIETSKSTSKPGSSTGYPLFRSPPPRADPPSVTKVWTYGDVCAGPGGMALGAHLSGLSVKFLLDRDAGCCQTLRRNWKRDFVVELDIFTFVADVRAGKLSLNVDVLHLSLPCKFWAPCHTRAGKNDVENRAVLFAVQDLLEVCKPRVVTFEQTSGLRSHHPVYFGAFLRIITSLNYSLTEKVLNCAEYGNVQPRMRLCIIASCPGQRTPSLPKPTHGTGPGLKPFVTIADCLRKVRLPLEPHMRAYTDKSDAGHAPYDPNGQMKHCITCSGGQGDLHPNAMRSFNMQELAILQGFLPRYLFAPLAMTLVREQIGNACPAESLAKAIFGSVKKTLDETELEDQRRGGLSARYAIEID</sequence>
<comment type="caution">
    <text evidence="7">The sequence shown here is derived from an EMBL/GenBank/DDBJ whole genome shotgun (WGS) entry which is preliminary data.</text>
</comment>
<dbReference type="Pfam" id="PF00145">
    <property type="entry name" value="DNA_methylase"/>
    <property type="match status" value="1"/>
</dbReference>
<keyword evidence="3 5" id="KW-0808">Transferase</keyword>
<dbReference type="EC" id="2.1.1.37" evidence="1"/>
<protein>
    <recommendedName>
        <fullName evidence="1">DNA (cytosine-5-)-methyltransferase</fullName>
        <ecNumber evidence="1">2.1.1.37</ecNumber>
    </recommendedName>
</protein>
<organism evidence="7 8">
    <name type="scientific">Zasmidium cellare</name>
    <name type="common">Wine cellar mold</name>
    <name type="synonym">Racodium cellare</name>
    <dbReference type="NCBI Taxonomy" id="395010"/>
    <lineage>
        <taxon>Eukaryota</taxon>
        <taxon>Fungi</taxon>
        <taxon>Dikarya</taxon>
        <taxon>Ascomycota</taxon>
        <taxon>Pezizomycotina</taxon>
        <taxon>Dothideomycetes</taxon>
        <taxon>Dothideomycetidae</taxon>
        <taxon>Mycosphaerellales</taxon>
        <taxon>Mycosphaerellaceae</taxon>
        <taxon>Zasmidium</taxon>
    </lineage>
</organism>
<dbReference type="EMBL" id="JAXOVC010000001">
    <property type="protein sequence ID" value="KAK4508737.1"/>
    <property type="molecule type" value="Genomic_DNA"/>
</dbReference>
<evidence type="ECO:0000256" key="3">
    <source>
        <dbReference type="ARBA" id="ARBA00022679"/>
    </source>
</evidence>
<comment type="similarity">
    <text evidence="5">Belongs to the class I-like SAM-binding methyltransferase superfamily. C5-methyltransferase family.</text>
</comment>